<protein>
    <submittedName>
        <fullName evidence="2">Uncharacterized protein</fullName>
    </submittedName>
</protein>
<organism evidence="2 3">
    <name type="scientific">Zalerion maritima</name>
    <dbReference type="NCBI Taxonomy" id="339359"/>
    <lineage>
        <taxon>Eukaryota</taxon>
        <taxon>Fungi</taxon>
        <taxon>Dikarya</taxon>
        <taxon>Ascomycota</taxon>
        <taxon>Pezizomycotina</taxon>
        <taxon>Sordariomycetes</taxon>
        <taxon>Lulworthiomycetidae</taxon>
        <taxon>Lulworthiales</taxon>
        <taxon>Lulworthiaceae</taxon>
        <taxon>Zalerion</taxon>
    </lineage>
</organism>
<dbReference type="PANTHER" id="PTHR42053:SF1">
    <property type="match status" value="1"/>
</dbReference>
<feature type="compositionally biased region" description="Low complexity" evidence="1">
    <location>
        <begin position="247"/>
        <end position="265"/>
    </location>
</feature>
<comment type="caution">
    <text evidence="2">The sequence shown here is derived from an EMBL/GenBank/DDBJ whole genome shotgun (WGS) entry which is preliminary data.</text>
</comment>
<dbReference type="EMBL" id="JAKWBI020000175">
    <property type="protein sequence ID" value="KAJ2900300.1"/>
    <property type="molecule type" value="Genomic_DNA"/>
</dbReference>
<dbReference type="PANTHER" id="PTHR42053">
    <property type="match status" value="1"/>
</dbReference>
<feature type="compositionally biased region" description="Basic and acidic residues" evidence="1">
    <location>
        <begin position="117"/>
        <end position="132"/>
    </location>
</feature>
<feature type="region of interest" description="Disordered" evidence="1">
    <location>
        <begin position="240"/>
        <end position="267"/>
    </location>
</feature>
<feature type="region of interest" description="Disordered" evidence="1">
    <location>
        <begin position="279"/>
        <end position="300"/>
    </location>
</feature>
<dbReference type="Proteomes" id="UP001201980">
    <property type="component" value="Unassembled WGS sequence"/>
</dbReference>
<evidence type="ECO:0000313" key="2">
    <source>
        <dbReference type="EMBL" id="KAJ2900300.1"/>
    </source>
</evidence>
<name>A0AAD5WSD3_9PEZI</name>
<dbReference type="AlphaFoldDB" id="A0AAD5WSD3"/>
<evidence type="ECO:0000256" key="1">
    <source>
        <dbReference type="SAM" id="MobiDB-lite"/>
    </source>
</evidence>
<feature type="region of interest" description="Disordered" evidence="1">
    <location>
        <begin position="80"/>
        <end position="178"/>
    </location>
</feature>
<reference evidence="2" key="1">
    <citation type="submission" date="2022-07" db="EMBL/GenBank/DDBJ databases">
        <title>Draft genome sequence of Zalerion maritima ATCC 34329, a (micro)plastics degrading marine fungus.</title>
        <authorList>
            <person name="Paco A."/>
            <person name="Goncalves M.F.M."/>
            <person name="Rocha-Santos T.A.P."/>
            <person name="Alves A."/>
        </authorList>
    </citation>
    <scope>NUCLEOTIDE SEQUENCE</scope>
    <source>
        <strain evidence="2">ATCC 34329</strain>
    </source>
</reference>
<feature type="compositionally biased region" description="Low complexity" evidence="1">
    <location>
        <begin position="83"/>
        <end position="114"/>
    </location>
</feature>
<proteinExistence type="predicted"/>
<accession>A0AAD5WSD3</accession>
<evidence type="ECO:0000313" key="3">
    <source>
        <dbReference type="Proteomes" id="UP001201980"/>
    </source>
</evidence>
<keyword evidence="3" id="KW-1185">Reference proteome</keyword>
<gene>
    <name evidence="2" type="ORF">MKZ38_002518</name>
</gene>
<sequence>MPGPKPKLAVTTPVTANFPSEISSMSATKSVASPLSAMSYPAVPRSAGVFDNDTARTPISPPTAYSDFLRFMSLNSPMVTGKSTAFTFSPTSAPSSTPSSGATTPNSAPSTAASECSCKDTDVCSHNIKQEPQEEQTTTQEKEKSRKRRHPDPLPPPPPTSTKSAPLVPPSPFERPLLTAPATGVLPCFPSLHIPPSPALCLESPLTGTTAASATKSPYSSRSIKSPFDWEAALKARRFEGCTKPNTAPVPTSTTPTTTGKSSKTTVRHIREVVTRTVTYTPKNTPKMAPAPKGKRRKVE</sequence>